<dbReference type="SUPFAM" id="SSF103378">
    <property type="entry name" value="2-methylcitrate dehydratase PrpD"/>
    <property type="match status" value="1"/>
</dbReference>
<protein>
    <recommendedName>
        <fullName evidence="6">MmgE/PrpD family protein</fullName>
    </recommendedName>
</protein>
<dbReference type="InterPro" id="IPR045336">
    <property type="entry name" value="MmgE_PrpD_N"/>
</dbReference>
<dbReference type="Pfam" id="PF19305">
    <property type="entry name" value="MmgE_PrpD_C"/>
    <property type="match status" value="1"/>
</dbReference>
<evidence type="ECO:0000313" key="4">
    <source>
        <dbReference type="EMBL" id="OWT57559.1"/>
    </source>
</evidence>
<accession>A0A225MF09</accession>
<feature type="domain" description="MmgE/PrpD C-terminal" evidence="3">
    <location>
        <begin position="272"/>
        <end position="435"/>
    </location>
</feature>
<evidence type="ECO:0000256" key="1">
    <source>
        <dbReference type="ARBA" id="ARBA00006174"/>
    </source>
</evidence>
<keyword evidence="5" id="KW-1185">Reference proteome</keyword>
<comment type="caution">
    <text evidence="4">The sequence shown here is derived from an EMBL/GenBank/DDBJ whole genome shotgun (WGS) entry which is preliminary data.</text>
</comment>
<sequence length="458" mass="48982">MTTRALSKYVTTLNLEMIPVATREAAKRLFLDGVGCLIAGIQGTPARMVANMVVALEGNRGTQSTIVISNERASARDAAFVNGVTLYSVGVNDIHKASCSHPGGCTIPTVLAVGEWLQSSGADMISAMIASYDVIGRLGRATMPSHRARGFHATGTYGTFGATAATGRLLGLDVETMASAFGIAGSQAAGLLSFQTDGALTMIFHAGRSAQNGVEACLLAREGLDGPKTVFEDPHGGFLSATSDDSDPSALTGRLGEFYEIDDTSFRPFYGCTYTVAASSATKAIVDRVPRYRVDGITGVAIRCHHVVMEEVNDPDPQTLLAARLSMQFNVGLVLVRGDVVVGDVTEKDLWNPLIRRLLPAITFQRDDSLSHWASGVTIRFNDGRIETCEVSHPKGDPANPMDWDATTHKFHRLLEPAVPQVQRDDIVRIVRNIEKENGASVMAAIRAAAHPDKEKSV</sequence>
<dbReference type="PANTHER" id="PTHR16943">
    <property type="entry name" value="2-METHYLCITRATE DEHYDRATASE-RELATED"/>
    <property type="match status" value="1"/>
</dbReference>
<dbReference type="InterPro" id="IPR036148">
    <property type="entry name" value="MmgE/PrpD_sf"/>
</dbReference>
<dbReference type="InterPro" id="IPR005656">
    <property type="entry name" value="MmgE_PrpD"/>
</dbReference>
<feature type="domain" description="MmgE/PrpD N-terminal" evidence="2">
    <location>
        <begin position="5"/>
        <end position="248"/>
    </location>
</feature>
<dbReference type="OrthoDB" id="9797528at2"/>
<reference evidence="5" key="1">
    <citation type="submission" date="2017-06" db="EMBL/GenBank/DDBJ databases">
        <title>Herbaspirillum phytohormonus sp. nov., isolated from the root nodule of Robinia pseudoacacia in lead-zinc mine.</title>
        <authorList>
            <person name="Fan M."/>
            <person name="Lin Y."/>
        </authorList>
    </citation>
    <scope>NUCLEOTIDE SEQUENCE [LARGE SCALE GENOMIC DNA]</scope>
    <source>
        <strain evidence="5">SC-089</strain>
    </source>
</reference>
<comment type="similarity">
    <text evidence="1">Belongs to the PrpD family.</text>
</comment>
<dbReference type="PANTHER" id="PTHR16943:SF8">
    <property type="entry name" value="2-METHYLCITRATE DEHYDRATASE"/>
    <property type="match status" value="1"/>
</dbReference>
<dbReference type="Gene3D" id="3.30.1330.120">
    <property type="entry name" value="2-methylcitrate dehydratase PrpD"/>
    <property type="match status" value="1"/>
</dbReference>
<organism evidence="4 5">
    <name type="scientific">Candidimonas nitroreducens</name>
    <dbReference type="NCBI Taxonomy" id="683354"/>
    <lineage>
        <taxon>Bacteria</taxon>
        <taxon>Pseudomonadati</taxon>
        <taxon>Pseudomonadota</taxon>
        <taxon>Betaproteobacteria</taxon>
        <taxon>Burkholderiales</taxon>
        <taxon>Alcaligenaceae</taxon>
        <taxon>Candidimonas</taxon>
    </lineage>
</organism>
<dbReference type="Gene3D" id="1.10.4100.10">
    <property type="entry name" value="2-methylcitrate dehydratase PrpD"/>
    <property type="match status" value="1"/>
</dbReference>
<name>A0A225MF09_9BURK</name>
<dbReference type="EMBL" id="NJIH01000009">
    <property type="protein sequence ID" value="OWT57559.1"/>
    <property type="molecule type" value="Genomic_DNA"/>
</dbReference>
<dbReference type="InterPro" id="IPR042183">
    <property type="entry name" value="MmgE/PrpD_sf_1"/>
</dbReference>
<dbReference type="GO" id="GO:0016829">
    <property type="term" value="F:lyase activity"/>
    <property type="evidence" value="ECO:0007669"/>
    <property type="project" value="InterPro"/>
</dbReference>
<evidence type="ECO:0000259" key="3">
    <source>
        <dbReference type="Pfam" id="PF19305"/>
    </source>
</evidence>
<evidence type="ECO:0000313" key="5">
    <source>
        <dbReference type="Proteomes" id="UP000214603"/>
    </source>
</evidence>
<dbReference type="RefSeq" id="WP_088604564.1">
    <property type="nucleotide sequence ID" value="NZ_NJIH01000009.1"/>
</dbReference>
<dbReference type="Pfam" id="PF03972">
    <property type="entry name" value="MmgE_PrpD_N"/>
    <property type="match status" value="1"/>
</dbReference>
<dbReference type="InterPro" id="IPR042188">
    <property type="entry name" value="MmgE/PrpD_sf_2"/>
</dbReference>
<proteinExistence type="inferred from homology"/>
<dbReference type="AlphaFoldDB" id="A0A225MF09"/>
<gene>
    <name evidence="4" type="ORF">CEY11_16830</name>
</gene>
<evidence type="ECO:0000259" key="2">
    <source>
        <dbReference type="Pfam" id="PF03972"/>
    </source>
</evidence>
<dbReference type="Proteomes" id="UP000214603">
    <property type="component" value="Unassembled WGS sequence"/>
</dbReference>
<evidence type="ECO:0008006" key="6">
    <source>
        <dbReference type="Google" id="ProtNLM"/>
    </source>
</evidence>
<dbReference type="InterPro" id="IPR045337">
    <property type="entry name" value="MmgE_PrpD_C"/>
</dbReference>